<evidence type="ECO:0000313" key="2">
    <source>
        <dbReference type="EMBL" id="KAG6661123.1"/>
    </source>
</evidence>
<protein>
    <recommendedName>
        <fullName evidence="1">No apical meristem-associated C-terminal domain-containing protein</fullName>
    </recommendedName>
</protein>
<dbReference type="Pfam" id="PF14303">
    <property type="entry name" value="NAM-associated"/>
    <property type="match status" value="1"/>
</dbReference>
<feature type="domain" description="No apical meristem-associated C-terminal" evidence="1">
    <location>
        <begin position="184"/>
        <end position="327"/>
    </location>
</feature>
<proteinExistence type="predicted"/>
<dbReference type="EMBL" id="CM031811">
    <property type="protein sequence ID" value="KAG6661123.1"/>
    <property type="molecule type" value="Genomic_DNA"/>
</dbReference>
<reference evidence="2" key="1">
    <citation type="submission" date="2020-12" db="EMBL/GenBank/DDBJ databases">
        <title>WGS assembly of Carya illinoinensis cv. Pawnee.</title>
        <authorList>
            <person name="Platts A."/>
            <person name="Shu S."/>
            <person name="Wright S."/>
            <person name="Barry K."/>
            <person name="Edger P."/>
            <person name="Pires J.C."/>
            <person name="Schmutz J."/>
        </authorList>
    </citation>
    <scope>NUCLEOTIDE SEQUENCE</scope>
    <source>
        <tissue evidence="2">Leaf</tissue>
    </source>
</reference>
<evidence type="ECO:0000259" key="1">
    <source>
        <dbReference type="Pfam" id="PF14303"/>
    </source>
</evidence>
<dbReference type="PANTHER" id="PTHR45125">
    <property type="entry name" value="F21J9.4-RELATED"/>
    <property type="match status" value="1"/>
</dbReference>
<keyword evidence="3" id="KW-1185">Reference proteome</keyword>
<dbReference type="AlphaFoldDB" id="A0A8T1R451"/>
<dbReference type="InterPro" id="IPR029466">
    <property type="entry name" value="NAM-associated_C"/>
</dbReference>
<sequence>MPCLLFLNLVVSDNLKIVIFKGWTIFWRRTHSSPLSYKVEENVLLPLQHSHPISNILVNPTPLHGEKRPPTKKVQRGASFTVEEDNVLVSGWLNINIDAIWGTDQKSTQMWERISDFYHEYKKPHNVNRSVGSLINRWSMIQKCTNKFCAYLAQVESLHPSGATEQDKIERAKILYKEMERGNFTLEHSWNLLRHQPKWHQHMSTLITRRKPVNRQSSNEQSSEVLGDVVEEIVERPVGKKAEKESLKKRKAQEQSDAEFNTALGAMIEDRRLFMAERREWQMKADRDRGAQLDLDKRKFDAKMMGKDLSGMNAMQQAYFRKVQKKIWEESMSDEDGISE</sequence>
<name>A0A8T1R451_CARIL</name>
<accession>A0A8T1R451</accession>
<dbReference type="Proteomes" id="UP000811609">
    <property type="component" value="Chromosome 3"/>
</dbReference>
<comment type="caution">
    <text evidence="2">The sequence shown here is derived from an EMBL/GenBank/DDBJ whole genome shotgun (WGS) entry which is preliminary data.</text>
</comment>
<organism evidence="2 3">
    <name type="scientific">Carya illinoinensis</name>
    <name type="common">Pecan</name>
    <dbReference type="NCBI Taxonomy" id="32201"/>
    <lineage>
        <taxon>Eukaryota</taxon>
        <taxon>Viridiplantae</taxon>
        <taxon>Streptophyta</taxon>
        <taxon>Embryophyta</taxon>
        <taxon>Tracheophyta</taxon>
        <taxon>Spermatophyta</taxon>
        <taxon>Magnoliopsida</taxon>
        <taxon>eudicotyledons</taxon>
        <taxon>Gunneridae</taxon>
        <taxon>Pentapetalae</taxon>
        <taxon>rosids</taxon>
        <taxon>fabids</taxon>
        <taxon>Fagales</taxon>
        <taxon>Juglandaceae</taxon>
        <taxon>Carya</taxon>
    </lineage>
</organism>
<gene>
    <name evidence="2" type="ORF">CIPAW_03G152100</name>
</gene>
<evidence type="ECO:0000313" key="3">
    <source>
        <dbReference type="Proteomes" id="UP000811609"/>
    </source>
</evidence>
<dbReference type="PANTHER" id="PTHR45125:SF3">
    <property type="entry name" value="NO-APICAL-MERISTEM-ASSOCIATED CARBOXY-TERMINAL DOMAIN PROTEIN"/>
    <property type="match status" value="1"/>
</dbReference>